<organism evidence="10 11">
    <name type="scientific">Dialister pneumosintes</name>
    <dbReference type="NCBI Taxonomy" id="39950"/>
    <lineage>
        <taxon>Bacteria</taxon>
        <taxon>Bacillati</taxon>
        <taxon>Bacillota</taxon>
        <taxon>Negativicutes</taxon>
        <taxon>Veillonellales</taxon>
        <taxon>Veillonellaceae</taxon>
        <taxon>Dialister</taxon>
    </lineage>
</organism>
<dbReference type="KEGG" id="dpn:BCB69_04750"/>
<dbReference type="Proteomes" id="UP000094757">
    <property type="component" value="Chromosome"/>
</dbReference>
<feature type="transmembrane region" description="Helical" evidence="8">
    <location>
        <begin position="209"/>
        <end position="231"/>
    </location>
</feature>
<evidence type="ECO:0000256" key="8">
    <source>
        <dbReference type="SAM" id="Phobius"/>
    </source>
</evidence>
<evidence type="ECO:0000313" key="10">
    <source>
        <dbReference type="EMBL" id="AOH39318.1"/>
    </source>
</evidence>
<dbReference type="EMBL" id="CP017037">
    <property type="protein sequence ID" value="AOH39318.1"/>
    <property type="molecule type" value="Genomic_DNA"/>
</dbReference>
<keyword evidence="5 8" id="KW-0812">Transmembrane</keyword>
<evidence type="ECO:0000256" key="3">
    <source>
        <dbReference type="ARBA" id="ARBA00022676"/>
    </source>
</evidence>
<evidence type="ECO:0000256" key="7">
    <source>
        <dbReference type="ARBA" id="ARBA00023136"/>
    </source>
</evidence>
<dbReference type="PANTHER" id="PTHR33908">
    <property type="entry name" value="MANNOSYLTRANSFERASE YKCB-RELATED"/>
    <property type="match status" value="1"/>
</dbReference>
<dbReference type="InterPro" id="IPR038731">
    <property type="entry name" value="RgtA/B/C-like"/>
</dbReference>
<feature type="transmembrane region" description="Helical" evidence="8">
    <location>
        <begin position="90"/>
        <end position="108"/>
    </location>
</feature>
<dbReference type="PANTHER" id="PTHR33908:SF3">
    <property type="entry name" value="UNDECAPRENYL PHOSPHATE-ALPHA-4-AMINO-4-DEOXY-L-ARABINOSE ARABINOSYL TRANSFERASE"/>
    <property type="match status" value="1"/>
</dbReference>
<keyword evidence="7 8" id="KW-0472">Membrane</keyword>
<dbReference type="InterPro" id="IPR050297">
    <property type="entry name" value="LipidA_mod_glycosyltrf_83"/>
</dbReference>
<feature type="transmembrane region" description="Helical" evidence="8">
    <location>
        <begin position="260"/>
        <end position="282"/>
    </location>
</feature>
<sequence>MVKTFLENKKILLLLFFISFLFLLCGVQGIPVTDPVESNYALPAKEMVLSNNWISPTIYGHYWFDKPIMIYWVTALSYKIFGFTDLASRLPSILAGSLSISLLVFYALRLYKNNQIAIFSGLFLMTSLQFWIVSHAIITDQLLLLFTIPTMLSAYIGLTENNIKHLIIAYIAAGLACLTKGPVGIVLPGLLLLTWCLFMRSKEFFKRCFPWQGILCFILVAMPWYGSMIYIHGTEFVNQFLGLHNIIRATSSEHPQDNHWYYYLVLLPLSLLPWTGLTFDRIFAHHRSSSNTPFYKFLLVWFGGTLLFYTLIATKYPTYTYIAIIPAILLAAEAIPPLLEHKPSLKINFLTTSLFFIFILTAGTFWLKNINWTPFYIIAACTILSMTYCFTKNFTKELLYSAITGIACLYLCIITIGLPPYLSTRSGILMASTFHNLPGDHMFFNSYSTSFTYYTGETAIRLVPTTKETTKEGRNPLWDNKYTMPSITDTELTMYRKDTPVYLYVSKNNKNSFNAWSLRSQFEEIYTFPTGSIFKWVNTNELLSRDA</sequence>
<feature type="transmembrane region" description="Helical" evidence="8">
    <location>
        <begin position="318"/>
        <end position="335"/>
    </location>
</feature>
<dbReference type="GO" id="GO:0016763">
    <property type="term" value="F:pentosyltransferase activity"/>
    <property type="evidence" value="ECO:0007669"/>
    <property type="project" value="TreeGrafter"/>
</dbReference>
<keyword evidence="6 8" id="KW-1133">Transmembrane helix</keyword>
<protein>
    <submittedName>
        <fullName evidence="10">Cell division protein FtsE</fullName>
    </submittedName>
</protein>
<keyword evidence="2" id="KW-1003">Cell membrane</keyword>
<dbReference type="AlphaFoldDB" id="A0A1B3WEC0"/>
<evidence type="ECO:0000259" key="9">
    <source>
        <dbReference type="Pfam" id="PF13231"/>
    </source>
</evidence>
<dbReference type="GO" id="GO:0010041">
    <property type="term" value="P:response to iron(III) ion"/>
    <property type="evidence" value="ECO:0007669"/>
    <property type="project" value="TreeGrafter"/>
</dbReference>
<feature type="transmembrane region" description="Helical" evidence="8">
    <location>
        <begin position="373"/>
        <end position="391"/>
    </location>
</feature>
<comment type="subcellular location">
    <subcellularLocation>
        <location evidence="1">Cell membrane</location>
        <topology evidence="1">Multi-pass membrane protein</topology>
    </subcellularLocation>
</comment>
<dbReference type="GO" id="GO:0009103">
    <property type="term" value="P:lipopolysaccharide biosynthetic process"/>
    <property type="evidence" value="ECO:0007669"/>
    <property type="project" value="UniProtKB-ARBA"/>
</dbReference>
<proteinExistence type="predicted"/>
<keyword evidence="4" id="KW-0808">Transferase</keyword>
<keyword evidence="10" id="KW-0131">Cell cycle</keyword>
<feature type="transmembrane region" description="Helical" evidence="8">
    <location>
        <begin position="347"/>
        <end position="367"/>
    </location>
</feature>
<evidence type="ECO:0000256" key="5">
    <source>
        <dbReference type="ARBA" id="ARBA00022692"/>
    </source>
</evidence>
<keyword evidence="10" id="KW-0132">Cell division</keyword>
<evidence type="ECO:0000256" key="2">
    <source>
        <dbReference type="ARBA" id="ARBA00022475"/>
    </source>
</evidence>
<evidence type="ECO:0000256" key="1">
    <source>
        <dbReference type="ARBA" id="ARBA00004651"/>
    </source>
</evidence>
<reference evidence="11" key="1">
    <citation type="submission" date="2016-08" db="EMBL/GenBank/DDBJ databases">
        <authorList>
            <person name="Holder M.E."/>
            <person name="Ajami N.J."/>
            <person name="Petrosino J.F."/>
        </authorList>
    </citation>
    <scope>NUCLEOTIDE SEQUENCE [LARGE SCALE GENOMIC DNA]</scope>
    <source>
        <strain evidence="11">F0677</strain>
    </source>
</reference>
<accession>A0A1B3WEC0</accession>
<evidence type="ECO:0000256" key="4">
    <source>
        <dbReference type="ARBA" id="ARBA00022679"/>
    </source>
</evidence>
<feature type="domain" description="Glycosyltransferase RgtA/B/C/D-like" evidence="9">
    <location>
        <begin position="65"/>
        <end position="224"/>
    </location>
</feature>
<keyword evidence="3" id="KW-0328">Glycosyltransferase</keyword>
<feature type="transmembrane region" description="Helical" evidence="8">
    <location>
        <begin position="170"/>
        <end position="197"/>
    </location>
</feature>
<gene>
    <name evidence="10" type="ORF">BCB69_04750</name>
</gene>
<evidence type="ECO:0000313" key="11">
    <source>
        <dbReference type="Proteomes" id="UP000094757"/>
    </source>
</evidence>
<dbReference type="GO" id="GO:0051301">
    <property type="term" value="P:cell division"/>
    <property type="evidence" value="ECO:0007669"/>
    <property type="project" value="UniProtKB-KW"/>
</dbReference>
<evidence type="ECO:0000256" key="6">
    <source>
        <dbReference type="ARBA" id="ARBA00022989"/>
    </source>
</evidence>
<name>A0A1B3WEC0_9FIRM</name>
<feature type="transmembrane region" description="Helical" evidence="8">
    <location>
        <begin position="294"/>
        <end position="312"/>
    </location>
</feature>
<dbReference type="GO" id="GO:0005886">
    <property type="term" value="C:plasma membrane"/>
    <property type="evidence" value="ECO:0007669"/>
    <property type="project" value="UniProtKB-SubCell"/>
</dbReference>
<feature type="transmembrane region" description="Helical" evidence="8">
    <location>
        <begin position="114"/>
        <end position="133"/>
    </location>
</feature>
<dbReference type="Pfam" id="PF13231">
    <property type="entry name" value="PMT_2"/>
    <property type="match status" value="1"/>
</dbReference>
<dbReference type="STRING" id="39950.BCB69_04750"/>
<feature type="transmembrane region" description="Helical" evidence="8">
    <location>
        <begin position="398"/>
        <end position="422"/>
    </location>
</feature>